<dbReference type="EMBL" id="CP001719">
    <property type="protein sequence ID" value="ADC47445.1"/>
    <property type="molecule type" value="Genomic_DNA"/>
</dbReference>
<evidence type="ECO:0000313" key="1">
    <source>
        <dbReference type="EMBL" id="ADC47445.1"/>
    </source>
</evidence>
<keyword evidence="2" id="KW-1185">Reference proteome</keyword>
<dbReference type="AlphaFoldDB" id="D3E4Q1"/>
<dbReference type="PATRIC" id="fig|634498.28.peg.1597"/>
<dbReference type="OrthoDB" id="384536at2157"/>
<name>D3E4Q1_METRM</name>
<sequence>MTNQVIEDMAEVCHDEWVKWSKNISEELALAIDVLKKDIEFAHEKGVENKEAIELVEKFESRLERWGALWIPYEDLTEEMKDSDRKYAIKMFDIAEEALKE</sequence>
<dbReference type="RefSeq" id="WP_012956394.1">
    <property type="nucleotide sequence ID" value="NC_013790.1"/>
</dbReference>
<gene>
    <name evidence="1" type="ordered locus">mru_1595</name>
</gene>
<dbReference type="STRING" id="634498.mru_1595"/>
<proteinExistence type="predicted"/>
<protein>
    <submittedName>
        <fullName evidence="1">Uncharacterized protein</fullName>
    </submittedName>
</protein>
<evidence type="ECO:0000313" key="2">
    <source>
        <dbReference type="Proteomes" id="UP000008680"/>
    </source>
</evidence>
<dbReference type="HOGENOM" id="CLU_2285076_0_0_2"/>
<accession>D3E4Q1</accession>
<reference evidence="1 2" key="1">
    <citation type="journal article" date="2010" name="PLoS ONE">
        <title>The genome sequence of the rumen methanogen Methanobrevibacter ruminantium reveals new possibilities for controlling ruminant methane emissions.</title>
        <authorList>
            <person name="Leahy S.C."/>
            <person name="Kelly W.J."/>
            <person name="Altermann E."/>
            <person name="Ronimus R.S."/>
            <person name="Yeoman C.J."/>
            <person name="Pacheco D.M."/>
            <person name="Li D."/>
            <person name="Kong Z."/>
            <person name="McTavish S."/>
            <person name="Sang C."/>
            <person name="Lambie S.C."/>
            <person name="Janssen P.H."/>
            <person name="Dey D."/>
            <person name="Attwood G.T."/>
        </authorList>
    </citation>
    <scope>NUCLEOTIDE SEQUENCE [LARGE SCALE GENOMIC DNA]</scope>
    <source>
        <strain evidence="2">ATCC 35063 / DSM 1093 / JCM 13430 / OCM 146 / M1</strain>
    </source>
</reference>
<organism evidence="1 2">
    <name type="scientific">Methanobrevibacter ruminantium (strain ATCC 35063 / DSM 1093 / JCM 13430 / OCM 146 / M1)</name>
    <name type="common">Methanobacterium ruminantium</name>
    <dbReference type="NCBI Taxonomy" id="634498"/>
    <lineage>
        <taxon>Archaea</taxon>
        <taxon>Methanobacteriati</taxon>
        <taxon>Methanobacteriota</taxon>
        <taxon>Methanomada group</taxon>
        <taxon>Methanobacteria</taxon>
        <taxon>Methanobacteriales</taxon>
        <taxon>Methanobacteriaceae</taxon>
        <taxon>Methanobrevibacter</taxon>
    </lineage>
</organism>
<dbReference type="KEGG" id="mru:mru_1595"/>
<dbReference type="GeneID" id="8771254"/>
<dbReference type="Proteomes" id="UP000008680">
    <property type="component" value="Chromosome"/>
</dbReference>